<dbReference type="EMBL" id="RQVR01000031">
    <property type="protein sequence ID" value="RRJ87787.1"/>
    <property type="molecule type" value="Genomic_DNA"/>
</dbReference>
<evidence type="ECO:0000313" key="2">
    <source>
        <dbReference type="EMBL" id="RRJ87787.1"/>
    </source>
</evidence>
<reference evidence="2 3" key="1">
    <citation type="submission" date="2018-11" db="EMBL/GenBank/DDBJ databases">
        <title>Flavobacterium sp. nov., YIM 102600 draft genome.</title>
        <authorList>
            <person name="Li G."/>
            <person name="Jiang Y."/>
        </authorList>
    </citation>
    <scope>NUCLEOTIDE SEQUENCE [LARGE SCALE GENOMIC DNA]</scope>
    <source>
        <strain evidence="2 3">YIM 102600</strain>
    </source>
</reference>
<feature type="transmembrane region" description="Helical" evidence="1">
    <location>
        <begin position="21"/>
        <end position="53"/>
    </location>
</feature>
<dbReference type="AlphaFoldDB" id="A0A3P3VZX6"/>
<dbReference type="RefSeq" id="WP_125014220.1">
    <property type="nucleotide sequence ID" value="NZ_RQVR01000031.1"/>
</dbReference>
<comment type="caution">
    <text evidence="2">The sequence shown here is derived from an EMBL/GenBank/DDBJ whole genome shotgun (WGS) entry which is preliminary data.</text>
</comment>
<keyword evidence="1" id="KW-0472">Membrane</keyword>
<organism evidence="2 3">
    <name type="scientific">Flavobacterium macacae</name>
    <dbReference type="NCBI Taxonomy" id="2488993"/>
    <lineage>
        <taxon>Bacteria</taxon>
        <taxon>Pseudomonadati</taxon>
        <taxon>Bacteroidota</taxon>
        <taxon>Flavobacteriia</taxon>
        <taxon>Flavobacteriales</taxon>
        <taxon>Flavobacteriaceae</taxon>
        <taxon>Flavobacterium</taxon>
    </lineage>
</organism>
<evidence type="ECO:0000313" key="3">
    <source>
        <dbReference type="Proteomes" id="UP000271937"/>
    </source>
</evidence>
<sequence length="130" mass="15589">MMKFLEYLFVKYHYFQVRVGNGFIAPMMAMLFMLFVIIIYLNAIFFMAILFIPPKKYDMSFFPEIGMSIFFCIGIALYFIFLYKNKHKFILKKKELQNKSSRMAILFTVLSFFLLLFFMTLKILQNNGKL</sequence>
<protein>
    <submittedName>
        <fullName evidence="2">Uncharacterized protein</fullName>
    </submittedName>
</protein>
<name>A0A3P3VZX6_9FLAO</name>
<keyword evidence="1" id="KW-1133">Transmembrane helix</keyword>
<evidence type="ECO:0000256" key="1">
    <source>
        <dbReference type="SAM" id="Phobius"/>
    </source>
</evidence>
<accession>A0A3P3VZX6</accession>
<proteinExistence type="predicted"/>
<feature type="transmembrane region" description="Helical" evidence="1">
    <location>
        <begin position="104"/>
        <end position="124"/>
    </location>
</feature>
<dbReference type="Proteomes" id="UP000271937">
    <property type="component" value="Unassembled WGS sequence"/>
</dbReference>
<feature type="transmembrane region" description="Helical" evidence="1">
    <location>
        <begin position="65"/>
        <end position="83"/>
    </location>
</feature>
<gene>
    <name evidence="2" type="ORF">EG849_15100</name>
</gene>
<keyword evidence="3" id="KW-1185">Reference proteome</keyword>
<keyword evidence="1" id="KW-0812">Transmembrane</keyword>